<evidence type="ECO:0000313" key="7">
    <source>
        <dbReference type="EMBL" id="MFC0684220.1"/>
    </source>
</evidence>
<sequence>MNDQLMGLMQCLPLTIGSVIDHAERSHGATEVVSRRADGTLERTTWACVAYRARRLASALDTLGVAAGERVASLAWNRTPHLELYYGVPASGRVLHTLNPRLFEEQIRYVLADGGARVLFVDPDLLSLAEGVLAIHDVPVTVVVLCAREDLPPSSLSDLIAYEDLLAASRPLASWPDLDERSAASLCYTSGTTGAPKGVLYSHRSTVLHAFSLLTADSMALSARDNALLLPPMFHVNSWGVPYGAAMCGAKLVLPGSQLDGASLHTLLRDEAITFSLGVPTVWFAVLDHIERTTNAEERAELRLERVFMGGAATPRALVQRFRDTLGVETMQAWGMTETSPVVAVTRPMGRHHGQPWDEELDLRAKAGRCLYGCEVGVADAEGNVTGPGADAVGALVVRGHWVASAYFGRQPGSALNEQGWFDSGDIARIDADGFIQITDRAKDVIKSGGEWISSIDLENAAVAHPAVKEAAVIGVPHPRWQERPLLLLVCHPDADVGRDEMLRHLESHVARWWLPDDIVIVDELPHTGSGKVVKADLRQQYRHHLDPAH</sequence>
<dbReference type="GO" id="GO:0016874">
    <property type="term" value="F:ligase activity"/>
    <property type="evidence" value="ECO:0007669"/>
    <property type="project" value="UniProtKB-KW"/>
</dbReference>
<evidence type="ECO:0000256" key="1">
    <source>
        <dbReference type="ARBA" id="ARBA00006432"/>
    </source>
</evidence>
<protein>
    <submittedName>
        <fullName evidence="7">Long-chain fatty acid--CoA ligase</fullName>
    </submittedName>
</protein>
<dbReference type="SUPFAM" id="SSF56801">
    <property type="entry name" value="Acetyl-CoA synthetase-like"/>
    <property type="match status" value="1"/>
</dbReference>
<evidence type="ECO:0000256" key="4">
    <source>
        <dbReference type="ARBA" id="ARBA00023098"/>
    </source>
</evidence>
<dbReference type="Pfam" id="PF13193">
    <property type="entry name" value="AMP-binding_C"/>
    <property type="match status" value="1"/>
</dbReference>
<dbReference type="InterPro" id="IPR025110">
    <property type="entry name" value="AMP-bd_C"/>
</dbReference>
<dbReference type="Gene3D" id="3.40.50.12780">
    <property type="entry name" value="N-terminal domain of ligase-like"/>
    <property type="match status" value="1"/>
</dbReference>
<evidence type="ECO:0000259" key="5">
    <source>
        <dbReference type="Pfam" id="PF00501"/>
    </source>
</evidence>
<accession>A0ABV6S4T3</accession>
<dbReference type="PANTHER" id="PTHR43859">
    <property type="entry name" value="ACYL-ACTIVATING ENZYME"/>
    <property type="match status" value="1"/>
</dbReference>
<keyword evidence="2 7" id="KW-0436">Ligase</keyword>
<feature type="domain" description="AMP-dependent synthetase/ligase" evidence="5">
    <location>
        <begin position="22"/>
        <end position="408"/>
    </location>
</feature>
<comment type="similarity">
    <text evidence="1">Belongs to the ATP-dependent AMP-binding enzyme family.</text>
</comment>
<comment type="caution">
    <text evidence="7">The sequence shown here is derived from an EMBL/GenBank/DDBJ whole genome shotgun (WGS) entry which is preliminary data.</text>
</comment>
<proteinExistence type="inferred from homology"/>
<dbReference type="Gene3D" id="3.30.300.30">
    <property type="match status" value="1"/>
</dbReference>
<dbReference type="RefSeq" id="WP_267218172.1">
    <property type="nucleotide sequence ID" value="NZ_JAPCWC010000001.1"/>
</dbReference>
<dbReference type="CDD" id="cd12119">
    <property type="entry name" value="ttLC_FACS_AlkK_like"/>
    <property type="match status" value="1"/>
</dbReference>
<gene>
    <name evidence="7" type="ORF">ACFFF8_06405</name>
</gene>
<dbReference type="Proteomes" id="UP001589858">
    <property type="component" value="Unassembled WGS sequence"/>
</dbReference>
<evidence type="ECO:0000313" key="8">
    <source>
        <dbReference type="Proteomes" id="UP001589858"/>
    </source>
</evidence>
<name>A0ABV6S4T3_9SPHN</name>
<dbReference type="PROSITE" id="PS00455">
    <property type="entry name" value="AMP_BINDING"/>
    <property type="match status" value="1"/>
</dbReference>
<dbReference type="Pfam" id="PF00501">
    <property type="entry name" value="AMP-binding"/>
    <property type="match status" value="1"/>
</dbReference>
<keyword evidence="4" id="KW-0443">Lipid metabolism</keyword>
<reference evidence="7 8" key="1">
    <citation type="submission" date="2024-09" db="EMBL/GenBank/DDBJ databases">
        <authorList>
            <person name="Sun Q."/>
            <person name="Mori K."/>
        </authorList>
    </citation>
    <scope>NUCLEOTIDE SEQUENCE [LARGE SCALE GENOMIC DNA]</scope>
    <source>
        <strain evidence="7 8">CICC 11035S</strain>
    </source>
</reference>
<dbReference type="InterPro" id="IPR020845">
    <property type="entry name" value="AMP-binding_CS"/>
</dbReference>
<keyword evidence="8" id="KW-1185">Reference proteome</keyword>
<dbReference type="NCBIfam" id="NF004837">
    <property type="entry name" value="PRK06187.1"/>
    <property type="match status" value="1"/>
</dbReference>
<evidence type="ECO:0000259" key="6">
    <source>
        <dbReference type="Pfam" id="PF13193"/>
    </source>
</evidence>
<dbReference type="EMBL" id="JBHLTM010000026">
    <property type="protein sequence ID" value="MFC0684220.1"/>
    <property type="molecule type" value="Genomic_DNA"/>
</dbReference>
<dbReference type="InterPro" id="IPR000873">
    <property type="entry name" value="AMP-dep_synth/lig_dom"/>
</dbReference>
<evidence type="ECO:0000256" key="2">
    <source>
        <dbReference type="ARBA" id="ARBA00022598"/>
    </source>
</evidence>
<dbReference type="PANTHER" id="PTHR43859:SF4">
    <property type="entry name" value="BUTANOATE--COA LIGASE AAE1-RELATED"/>
    <property type="match status" value="1"/>
</dbReference>
<dbReference type="InterPro" id="IPR045851">
    <property type="entry name" value="AMP-bd_C_sf"/>
</dbReference>
<dbReference type="InterPro" id="IPR042099">
    <property type="entry name" value="ANL_N_sf"/>
</dbReference>
<feature type="domain" description="AMP-binding enzyme C-terminal" evidence="6">
    <location>
        <begin position="458"/>
        <end position="532"/>
    </location>
</feature>
<organism evidence="7 8">
    <name type="scientific">Novosphingobium clariflavum</name>
    <dbReference type="NCBI Taxonomy" id="2029884"/>
    <lineage>
        <taxon>Bacteria</taxon>
        <taxon>Pseudomonadati</taxon>
        <taxon>Pseudomonadota</taxon>
        <taxon>Alphaproteobacteria</taxon>
        <taxon>Sphingomonadales</taxon>
        <taxon>Sphingomonadaceae</taxon>
        <taxon>Novosphingobium</taxon>
    </lineage>
</organism>
<evidence type="ECO:0000256" key="3">
    <source>
        <dbReference type="ARBA" id="ARBA00022832"/>
    </source>
</evidence>
<keyword evidence="3" id="KW-0276">Fatty acid metabolism</keyword>